<evidence type="ECO:0000256" key="2">
    <source>
        <dbReference type="ARBA" id="ARBA00022692"/>
    </source>
</evidence>
<keyword evidence="3 5" id="KW-1133">Transmembrane helix</keyword>
<evidence type="ECO:0000256" key="5">
    <source>
        <dbReference type="SAM" id="Phobius"/>
    </source>
</evidence>
<comment type="subcellular location">
    <subcellularLocation>
        <location evidence="1">Membrane</location>
        <topology evidence="1">Multi-pass membrane protein</topology>
    </subcellularLocation>
</comment>
<accession>A0ABR7WU95</accession>
<feature type="transmembrane region" description="Helical" evidence="5">
    <location>
        <begin position="7"/>
        <end position="29"/>
    </location>
</feature>
<dbReference type="InterPro" id="IPR032808">
    <property type="entry name" value="DoxX"/>
</dbReference>
<dbReference type="InterPro" id="IPR016944">
    <property type="entry name" value="UCP030066"/>
</dbReference>
<dbReference type="EMBL" id="JACWMY010000010">
    <property type="protein sequence ID" value="MBD1365878.1"/>
    <property type="molecule type" value="Genomic_DNA"/>
</dbReference>
<evidence type="ECO:0000256" key="3">
    <source>
        <dbReference type="ARBA" id="ARBA00022989"/>
    </source>
</evidence>
<name>A0ABR7WU95_9SPHI</name>
<comment type="caution">
    <text evidence="6">The sequence shown here is derived from an EMBL/GenBank/DDBJ whole genome shotgun (WGS) entry which is preliminary data.</text>
</comment>
<keyword evidence="7" id="KW-1185">Reference proteome</keyword>
<feature type="transmembrane region" description="Helical" evidence="5">
    <location>
        <begin position="99"/>
        <end position="115"/>
    </location>
</feature>
<dbReference type="Pfam" id="PF13564">
    <property type="entry name" value="DoxX_2"/>
    <property type="match status" value="1"/>
</dbReference>
<evidence type="ECO:0000256" key="4">
    <source>
        <dbReference type="ARBA" id="ARBA00023136"/>
    </source>
</evidence>
<reference evidence="6 7" key="1">
    <citation type="submission" date="2020-09" db="EMBL/GenBank/DDBJ databases">
        <title>Novel species of Mucilaginibacter isolated from a glacier on the Tibetan Plateau.</title>
        <authorList>
            <person name="Liu Q."/>
            <person name="Xin Y.-H."/>
        </authorList>
    </citation>
    <scope>NUCLEOTIDE SEQUENCE [LARGE SCALE GENOMIC DNA]</scope>
    <source>
        <strain evidence="6 7">ZT4R22</strain>
    </source>
</reference>
<keyword evidence="4 5" id="KW-0472">Membrane</keyword>
<feature type="transmembrane region" description="Helical" evidence="5">
    <location>
        <begin position="73"/>
        <end position="93"/>
    </location>
</feature>
<sequence length="126" mass="14234">MTKRNKIIYWVATLWLALGMTATGIVQLIKQKEEVEMMAHLGYPSYFLTILGVWKILGVVTVLIPKFTLLKEWAYAGFFFSMSGALFSHLAVGDGGKEFFGPALLLVLTVISWYFRPVERRVVTAN</sequence>
<keyword evidence="2 5" id="KW-0812">Transmembrane</keyword>
<dbReference type="RefSeq" id="WP_191190542.1">
    <property type="nucleotide sequence ID" value="NZ_JACWMY010000010.1"/>
</dbReference>
<evidence type="ECO:0000313" key="7">
    <source>
        <dbReference type="Proteomes" id="UP000606600"/>
    </source>
</evidence>
<feature type="transmembrane region" description="Helical" evidence="5">
    <location>
        <begin position="41"/>
        <end position="64"/>
    </location>
</feature>
<proteinExistence type="predicted"/>
<evidence type="ECO:0000313" key="6">
    <source>
        <dbReference type="EMBL" id="MBD1365878.1"/>
    </source>
</evidence>
<dbReference type="PIRSF" id="PIRSF030066">
    <property type="entry name" value="UCP030066"/>
    <property type="match status" value="1"/>
</dbReference>
<gene>
    <name evidence="6" type="ORF">IDJ77_18835</name>
</gene>
<evidence type="ECO:0000256" key="1">
    <source>
        <dbReference type="ARBA" id="ARBA00004141"/>
    </source>
</evidence>
<organism evidence="6 7">
    <name type="scientific">Mucilaginibacter pankratovii</name>
    <dbReference type="NCBI Taxonomy" id="2772110"/>
    <lineage>
        <taxon>Bacteria</taxon>
        <taxon>Pseudomonadati</taxon>
        <taxon>Bacteroidota</taxon>
        <taxon>Sphingobacteriia</taxon>
        <taxon>Sphingobacteriales</taxon>
        <taxon>Sphingobacteriaceae</taxon>
        <taxon>Mucilaginibacter</taxon>
    </lineage>
</organism>
<dbReference type="Proteomes" id="UP000606600">
    <property type="component" value="Unassembled WGS sequence"/>
</dbReference>
<protein>
    <submittedName>
        <fullName evidence="6">DoxX family protein</fullName>
    </submittedName>
</protein>